<comment type="caution">
    <text evidence="2">The sequence shown here is derived from an EMBL/GenBank/DDBJ whole genome shotgun (WGS) entry which is preliminary data.</text>
</comment>
<organism evidence="2 3">
    <name type="scientific">Actinokineospora globicatena</name>
    <dbReference type="NCBI Taxonomy" id="103729"/>
    <lineage>
        <taxon>Bacteria</taxon>
        <taxon>Bacillati</taxon>
        <taxon>Actinomycetota</taxon>
        <taxon>Actinomycetes</taxon>
        <taxon>Pseudonocardiales</taxon>
        <taxon>Pseudonocardiaceae</taxon>
        <taxon>Actinokineospora</taxon>
    </lineage>
</organism>
<keyword evidence="1" id="KW-0472">Membrane</keyword>
<accession>A0A9W6QV63</accession>
<feature type="transmembrane region" description="Helical" evidence="1">
    <location>
        <begin position="30"/>
        <end position="50"/>
    </location>
</feature>
<gene>
    <name evidence="2" type="ORF">Aglo03_64990</name>
</gene>
<feature type="transmembrane region" description="Helical" evidence="1">
    <location>
        <begin position="113"/>
        <end position="129"/>
    </location>
</feature>
<proteinExistence type="predicted"/>
<reference evidence="2" key="1">
    <citation type="submission" date="2023-02" db="EMBL/GenBank/DDBJ databases">
        <title>Actinokineospora globicatena NBRC 15670.</title>
        <authorList>
            <person name="Ichikawa N."/>
            <person name="Sato H."/>
            <person name="Tonouchi N."/>
        </authorList>
    </citation>
    <scope>NUCLEOTIDE SEQUENCE</scope>
    <source>
        <strain evidence="2">NBRC 15670</strain>
    </source>
</reference>
<keyword evidence="1" id="KW-1133">Transmembrane helix</keyword>
<keyword evidence="1" id="KW-0812">Transmembrane</keyword>
<feature type="transmembrane region" description="Helical" evidence="1">
    <location>
        <begin position="135"/>
        <end position="152"/>
    </location>
</feature>
<dbReference type="EMBL" id="BSSD01000015">
    <property type="protein sequence ID" value="GLW95683.1"/>
    <property type="molecule type" value="Genomic_DNA"/>
</dbReference>
<evidence type="ECO:0000313" key="2">
    <source>
        <dbReference type="EMBL" id="GLW95683.1"/>
    </source>
</evidence>
<sequence length="163" mass="17860">MTVPEEPPVMPTADEAEVRTDPPIAVRVSFWMWVLAGALGIVGAVLFFRLRDDWALREYERFRAAGKSEVSAADLAATANGLSWWLLLGSAMFFGFFLLLAYQARRGVRKARTLLLVVAVFAALFQYSVGRVTIYGLGSSLAIIVAVGLLFGKGGRRFFRAAP</sequence>
<dbReference type="Proteomes" id="UP001165042">
    <property type="component" value="Unassembled WGS sequence"/>
</dbReference>
<protein>
    <submittedName>
        <fullName evidence="2">Uncharacterized protein</fullName>
    </submittedName>
</protein>
<keyword evidence="3" id="KW-1185">Reference proteome</keyword>
<dbReference type="AlphaFoldDB" id="A0A9W6QV63"/>
<name>A0A9W6QV63_9PSEU</name>
<feature type="transmembrane region" description="Helical" evidence="1">
    <location>
        <begin position="82"/>
        <end position="101"/>
    </location>
</feature>
<dbReference type="RefSeq" id="WP_285613402.1">
    <property type="nucleotide sequence ID" value="NZ_BSSD01000015.1"/>
</dbReference>
<evidence type="ECO:0000256" key="1">
    <source>
        <dbReference type="SAM" id="Phobius"/>
    </source>
</evidence>
<evidence type="ECO:0000313" key="3">
    <source>
        <dbReference type="Proteomes" id="UP001165042"/>
    </source>
</evidence>